<evidence type="ECO:0000313" key="3">
    <source>
        <dbReference type="Proteomes" id="UP000005583"/>
    </source>
</evidence>
<dbReference type="EMBL" id="ACGU01000074">
    <property type="protein sequence ID" value="EEJ71459.1"/>
    <property type="molecule type" value="Genomic_DNA"/>
</dbReference>
<dbReference type="HOGENOM" id="CLU_2579478_0_0_9"/>
<dbReference type="Pfam" id="PF00497">
    <property type="entry name" value="SBP_bac_3"/>
    <property type="match status" value="1"/>
</dbReference>
<dbReference type="eggNOG" id="COG0834">
    <property type="taxonomic scope" value="Bacteria"/>
</dbReference>
<protein>
    <recommendedName>
        <fullName evidence="1">Solute-binding protein family 3/N-terminal domain-containing protein</fullName>
    </recommendedName>
</protein>
<dbReference type="Gene3D" id="3.40.190.10">
    <property type="entry name" value="Periplasmic binding protein-like II"/>
    <property type="match status" value="2"/>
</dbReference>
<sequence>GILLDEVYANYYIAHMTKSKDYQVIQNDDVPMDFFAVGMRKGDKTLRKKVNAGLVRLQKNGGLRRLNEKWFGQDSNYLGK</sequence>
<dbReference type="RefSeq" id="WP_007126153.1">
    <property type="nucleotide sequence ID" value="NZ_GG693254.1"/>
</dbReference>
<evidence type="ECO:0000313" key="2">
    <source>
        <dbReference type="EMBL" id="EEJ71459.1"/>
    </source>
</evidence>
<dbReference type="STRING" id="525365.HMPREF0548_1658"/>
<proteinExistence type="predicted"/>
<name>C2EPR2_9LACO</name>
<dbReference type="InterPro" id="IPR001638">
    <property type="entry name" value="Solute-binding_3/MltF_N"/>
</dbReference>
<comment type="caution">
    <text evidence="2">The sequence shown here is derived from an EMBL/GenBank/DDBJ whole genome shotgun (WGS) entry which is preliminary data.</text>
</comment>
<gene>
    <name evidence="2" type="ORF">HMPREF0548_1658</name>
</gene>
<organism evidence="2 3">
    <name type="scientific">Lactobacillus ultunensis DSM 16047</name>
    <dbReference type="NCBI Taxonomy" id="525365"/>
    <lineage>
        <taxon>Bacteria</taxon>
        <taxon>Bacillati</taxon>
        <taxon>Bacillota</taxon>
        <taxon>Bacilli</taxon>
        <taxon>Lactobacillales</taxon>
        <taxon>Lactobacillaceae</taxon>
        <taxon>Lactobacillus</taxon>
    </lineage>
</organism>
<feature type="non-terminal residue" evidence="2">
    <location>
        <position position="1"/>
    </location>
</feature>
<dbReference type="AlphaFoldDB" id="C2EPR2"/>
<accession>C2EPR2</accession>
<keyword evidence="3" id="KW-1185">Reference proteome</keyword>
<feature type="domain" description="Solute-binding protein family 3/N-terminal" evidence="1">
    <location>
        <begin position="17"/>
        <end position="73"/>
    </location>
</feature>
<evidence type="ECO:0000259" key="1">
    <source>
        <dbReference type="Pfam" id="PF00497"/>
    </source>
</evidence>
<reference evidence="2 3" key="1">
    <citation type="submission" date="2009-01" db="EMBL/GenBank/DDBJ databases">
        <authorList>
            <person name="Qin X."/>
            <person name="Bachman B."/>
            <person name="Battles P."/>
            <person name="Bell A."/>
            <person name="Bess C."/>
            <person name="Bickham C."/>
            <person name="Chaboub L."/>
            <person name="Chen D."/>
            <person name="Coyle M."/>
            <person name="Deiros D.R."/>
            <person name="Dinh H."/>
            <person name="Forbes L."/>
            <person name="Fowler G."/>
            <person name="Francisco L."/>
            <person name="Fu Q."/>
            <person name="Gubbala S."/>
            <person name="Hale W."/>
            <person name="Han Y."/>
            <person name="Hemphill L."/>
            <person name="Highlander S.K."/>
            <person name="Hirani K."/>
            <person name="Hogues M."/>
            <person name="Jackson L."/>
            <person name="Jakkamsetti A."/>
            <person name="Javaid M."/>
            <person name="Jiang H."/>
            <person name="Korchina V."/>
            <person name="Kovar C."/>
            <person name="Lara F."/>
            <person name="Lee S."/>
            <person name="Mata R."/>
            <person name="Mathew T."/>
            <person name="Moen C."/>
            <person name="Morales K."/>
            <person name="Munidasa M."/>
            <person name="Nazareth L."/>
            <person name="Ngo R."/>
            <person name="Nguyen L."/>
            <person name="Okwuonu G."/>
            <person name="Ongeri F."/>
            <person name="Patil S."/>
            <person name="Petrosino J."/>
            <person name="Pham C."/>
            <person name="Pham P."/>
            <person name="Pu L.-L."/>
            <person name="Puazo M."/>
            <person name="Raj R."/>
            <person name="Reid J."/>
            <person name="Rouhana J."/>
            <person name="Saada N."/>
            <person name="Shang Y."/>
            <person name="Simmons D."/>
            <person name="Thornton R."/>
            <person name="Warren J."/>
            <person name="Weissenberger G."/>
            <person name="Zhang J."/>
            <person name="Zhang L."/>
            <person name="Zhou C."/>
            <person name="Zhu D."/>
            <person name="Muzny D."/>
            <person name="Worley K."/>
            <person name="Gibbs R."/>
        </authorList>
    </citation>
    <scope>NUCLEOTIDE SEQUENCE [LARGE SCALE GENOMIC DNA]</scope>
    <source>
        <strain evidence="2 3">DSM 16047</strain>
    </source>
</reference>
<dbReference type="SUPFAM" id="SSF53850">
    <property type="entry name" value="Periplasmic binding protein-like II"/>
    <property type="match status" value="1"/>
</dbReference>
<dbReference type="Proteomes" id="UP000005583">
    <property type="component" value="Unassembled WGS sequence"/>
</dbReference>